<feature type="transmembrane region" description="Helical" evidence="5">
    <location>
        <begin position="454"/>
        <end position="476"/>
    </location>
</feature>
<feature type="transmembrane region" description="Helical" evidence="5">
    <location>
        <begin position="103"/>
        <end position="123"/>
    </location>
</feature>
<dbReference type="Proteomes" id="UP000063699">
    <property type="component" value="Chromosome"/>
</dbReference>
<dbReference type="InterPro" id="IPR011712">
    <property type="entry name" value="Sig_transdc_His_kin_sub3_dim/P"/>
</dbReference>
<feature type="transmembrane region" description="Helical" evidence="5">
    <location>
        <begin position="135"/>
        <end position="153"/>
    </location>
</feature>
<dbReference type="GO" id="GO:0046983">
    <property type="term" value="F:protein dimerization activity"/>
    <property type="evidence" value="ECO:0007669"/>
    <property type="project" value="InterPro"/>
</dbReference>
<feature type="domain" description="Signal transduction histidine kinase subgroup 3 dimerisation and phosphoacceptor" evidence="6">
    <location>
        <begin position="177"/>
        <end position="241"/>
    </location>
</feature>
<dbReference type="EMBL" id="CP012752">
    <property type="protein sequence ID" value="ALG09304.1"/>
    <property type="molecule type" value="Genomic_DNA"/>
</dbReference>
<feature type="transmembrane region" description="Helical" evidence="5">
    <location>
        <begin position="520"/>
        <end position="540"/>
    </location>
</feature>
<dbReference type="STRING" id="860235.AOZ06_22465"/>
<feature type="transmembrane region" description="Helical" evidence="5">
    <location>
        <begin position="421"/>
        <end position="442"/>
    </location>
</feature>
<keyword evidence="5" id="KW-0472">Membrane</keyword>
<dbReference type="InterPro" id="IPR050482">
    <property type="entry name" value="Sensor_HK_TwoCompSys"/>
</dbReference>
<keyword evidence="2" id="KW-0418">Kinase</keyword>
<keyword evidence="8" id="KW-1185">Reference proteome</keyword>
<dbReference type="KEGG" id="kphy:AOZ06_22465"/>
<gene>
    <name evidence="7" type="ORF">AOZ06_22465</name>
</gene>
<sequence>MLGPDRERPHLAPKLAVGIVAVDFCSYSAFGLLQVVESGATVLMVALAVLLMSCMLSLQLLFFHRWHNYLLFVLQALLAYVPLIWFGQAWIGMPSFLAGRALLVLPTVLGWVLFGVIVLTTGLAQLAVNGSALDVAYTTVTTVLFGMAIYGLARLAGLATQLHDARSELARYAVADERLRFARDLHDLLGLSLSAISLRSKTALRLLRYQPLQAKEELADILDVARQALADVRVVAGGYRELSLADECATAESMLSSANMRATVELADLALPAPVRTTLATVVREGVTNVLRHSKGRYCEITVRREGGAVVLEVVNDGATSAQQDRTNDGSSGIQNLLRRVAELDGELHAGPLSGGRFRLLARIPLTAGTTEPEEDTVPAWAPRRPGWPRREPPRRLLTAVLCTSCLAAIIHVFYRDETATEVALSILFLTAMLSLQLGYFSRPDTRLQSRRSYAVLGLLAVLVCLPPFVFGANWVSLPGLLAGSALLVLPPRVGWAAFVVIVGATGWGRAYFDGFGVNLAFSVISVVINGLIVFGLTWMSRLVTELNAARVELARRAVAAERLRFARDLHDLLGHSLSAITLKCELTRRLIAIDVAKARVELVGIQDQAGQALVDVRSVASGYQDVSLDEESQSIGSLLAAADVTVRMDMRYGQLPARVRTVLAALLREGVTNALRHSKVQRCEIAIKQQGDMVSLEIINDGVTAETAVRPGRELDLVGGSGICNLAQRVKDLGGHLSAQPITGGRFRLRAAVSTRSQPAGLPGDPDGVEPITTL</sequence>
<feature type="region of interest" description="Disordered" evidence="4">
    <location>
        <begin position="755"/>
        <end position="776"/>
    </location>
</feature>
<dbReference type="SUPFAM" id="SSF55874">
    <property type="entry name" value="ATPase domain of HSP90 chaperone/DNA topoisomerase II/histidine kinase"/>
    <property type="match status" value="2"/>
</dbReference>
<protein>
    <recommendedName>
        <fullName evidence="6">Signal transduction histidine kinase subgroup 3 dimerisation and phosphoacceptor domain-containing protein</fullName>
    </recommendedName>
</protein>
<evidence type="ECO:0000256" key="4">
    <source>
        <dbReference type="SAM" id="MobiDB-lite"/>
    </source>
</evidence>
<dbReference type="CDD" id="cd16917">
    <property type="entry name" value="HATPase_UhpB-NarQ-NarX-like"/>
    <property type="match status" value="2"/>
</dbReference>
<keyword evidence="5" id="KW-0812">Transmembrane</keyword>
<dbReference type="Gene3D" id="1.20.5.1930">
    <property type="match status" value="2"/>
</dbReference>
<dbReference type="Pfam" id="PF07730">
    <property type="entry name" value="HisKA_3"/>
    <property type="match status" value="2"/>
</dbReference>
<accession>A0A0N9HVR6</accession>
<keyword evidence="1" id="KW-0808">Transferase</keyword>
<evidence type="ECO:0000313" key="8">
    <source>
        <dbReference type="Proteomes" id="UP000063699"/>
    </source>
</evidence>
<evidence type="ECO:0000256" key="3">
    <source>
        <dbReference type="ARBA" id="ARBA00023012"/>
    </source>
</evidence>
<keyword evidence="5" id="KW-1133">Transmembrane helix</keyword>
<feature type="transmembrane region" description="Helical" evidence="5">
    <location>
        <begin position="496"/>
        <end position="513"/>
    </location>
</feature>
<feature type="transmembrane region" description="Helical" evidence="5">
    <location>
        <begin position="397"/>
        <end position="415"/>
    </location>
</feature>
<dbReference type="RefSeq" id="WP_054291208.1">
    <property type="nucleotide sequence ID" value="NZ_CP012752.1"/>
</dbReference>
<dbReference type="PANTHER" id="PTHR24421:SF63">
    <property type="entry name" value="SENSOR HISTIDINE KINASE DESK"/>
    <property type="match status" value="1"/>
</dbReference>
<reference evidence="7 8" key="1">
    <citation type="submission" date="2015-07" db="EMBL/GenBank/DDBJ databases">
        <title>Genome sequencing of Kibdelosporangium phytohabitans.</title>
        <authorList>
            <person name="Qin S."/>
            <person name="Xing K."/>
        </authorList>
    </citation>
    <scope>NUCLEOTIDE SEQUENCE [LARGE SCALE GENOMIC DNA]</scope>
    <source>
        <strain evidence="7 8">KLBMP1111</strain>
    </source>
</reference>
<feature type="transmembrane region" description="Helical" evidence="5">
    <location>
        <begin position="69"/>
        <end position="91"/>
    </location>
</feature>
<dbReference type="InterPro" id="IPR036890">
    <property type="entry name" value="HATPase_C_sf"/>
</dbReference>
<dbReference type="GO" id="GO:0000155">
    <property type="term" value="F:phosphorelay sensor kinase activity"/>
    <property type="evidence" value="ECO:0007669"/>
    <property type="project" value="InterPro"/>
</dbReference>
<evidence type="ECO:0000313" key="7">
    <source>
        <dbReference type="EMBL" id="ALG09304.1"/>
    </source>
</evidence>
<evidence type="ECO:0000256" key="1">
    <source>
        <dbReference type="ARBA" id="ARBA00022679"/>
    </source>
</evidence>
<feature type="transmembrane region" description="Helical" evidence="5">
    <location>
        <begin position="15"/>
        <end position="33"/>
    </location>
</feature>
<evidence type="ECO:0000259" key="6">
    <source>
        <dbReference type="Pfam" id="PF07730"/>
    </source>
</evidence>
<dbReference type="Gene3D" id="3.30.565.10">
    <property type="entry name" value="Histidine kinase-like ATPase, C-terminal domain"/>
    <property type="match status" value="2"/>
</dbReference>
<evidence type="ECO:0000256" key="2">
    <source>
        <dbReference type="ARBA" id="ARBA00022777"/>
    </source>
</evidence>
<evidence type="ECO:0000256" key="5">
    <source>
        <dbReference type="SAM" id="Phobius"/>
    </source>
</evidence>
<dbReference type="GO" id="GO:0016020">
    <property type="term" value="C:membrane"/>
    <property type="evidence" value="ECO:0007669"/>
    <property type="project" value="InterPro"/>
</dbReference>
<feature type="transmembrane region" description="Helical" evidence="5">
    <location>
        <begin position="40"/>
        <end position="63"/>
    </location>
</feature>
<dbReference type="AlphaFoldDB" id="A0A0N9HVR6"/>
<dbReference type="PANTHER" id="PTHR24421">
    <property type="entry name" value="NITRATE/NITRITE SENSOR PROTEIN NARX-RELATED"/>
    <property type="match status" value="1"/>
</dbReference>
<organism evidence="7 8">
    <name type="scientific">Kibdelosporangium phytohabitans</name>
    <dbReference type="NCBI Taxonomy" id="860235"/>
    <lineage>
        <taxon>Bacteria</taxon>
        <taxon>Bacillati</taxon>
        <taxon>Actinomycetota</taxon>
        <taxon>Actinomycetes</taxon>
        <taxon>Pseudonocardiales</taxon>
        <taxon>Pseudonocardiaceae</taxon>
        <taxon>Kibdelosporangium</taxon>
    </lineage>
</organism>
<proteinExistence type="predicted"/>
<feature type="domain" description="Signal transduction histidine kinase subgroup 3 dimerisation and phosphoacceptor" evidence="6">
    <location>
        <begin position="562"/>
        <end position="626"/>
    </location>
</feature>
<keyword evidence="3" id="KW-0902">Two-component regulatory system</keyword>
<name>A0A0N9HVR6_9PSEU</name>